<dbReference type="AlphaFoldDB" id="E0S4S5"/>
<dbReference type="Proteomes" id="UP000001299">
    <property type="component" value="Plasmid pCY186"/>
</dbReference>
<accession>E0S4S5</accession>
<dbReference type="EMBL" id="CP001813">
    <property type="protein sequence ID" value="ADL36407.1"/>
    <property type="molecule type" value="Genomic_DNA"/>
</dbReference>
<sequence length="553" mass="62548">MHSITKRICTVCGLLFLSFVLLLAIPVKVYAWDVHLDEYNNVTFVTVDKRRTTPIHYQTKGVTITRCAYPGKQEIHSDKNHFDWQLANVKEDLDEERNTYYNTWLIKLEDIISQAAIEDPAWAEEIQKAVDGTGPAVYIKIDCIMMAYDDTTGKADGPFLNVPGYGGSDGNLQVGVTEDGYSMSQIFNVNNGLLSHFNRYLLIGNGTIEIQQDNEDDEFVAYDYTMDKYANIDANQPAFAMSNFSSEFDLSKGIPSSEYITNTFLADSWYGNTNVYARIVSKHYTHPITYRWKIDSGYWTYIDTDNDGINETPWWEYDIDTYSETVNLDIGTAYVAFQYLSDTHIYDFTNADIANGAYDGDHIYYDDTHEVPITCIGTKDYKDVATHGPLITEEPLWKATTSDHVSLGTFTYKNSVDLGLVSQKPDLDAQKKNDIDAIRKIISANTRTRNDKLVIDGHTFMSNETVTGCNFVDEQNPVPTTYKLCTNSAAWVHDYLQQTGTKPLHAYDPADVTGSVSVQIPPTVDNGYYETSMKVYYQRLATYSKTAIQFSAD</sequence>
<gene>
    <name evidence="1" type="ordered locus">bpr_IV042</name>
</gene>
<keyword evidence="2" id="KW-1185">Reference proteome</keyword>
<keyword evidence="1" id="KW-0614">Plasmid</keyword>
<dbReference type="HOGENOM" id="CLU_492356_0_0_9"/>
<geneLocation type="plasmid" evidence="1 2">
    <name>pCY186</name>
</geneLocation>
<reference evidence="1 2" key="1">
    <citation type="journal article" date="2010" name="PLoS ONE">
        <title>The glycobiome of the rumen bacterium Butyrivibrio proteoclasticus B316(T) highlights adaptation to a polysaccharide-rich environment.</title>
        <authorList>
            <person name="Kelly W.J."/>
            <person name="Leahy S.C."/>
            <person name="Altermann E."/>
            <person name="Yeoman C.J."/>
            <person name="Dunne J.C."/>
            <person name="Kong Z."/>
            <person name="Pacheco D.M."/>
            <person name="Li D."/>
            <person name="Noel S.J."/>
            <person name="Moon C.D."/>
            <person name="Cookson A.L."/>
            <person name="Attwood G.T."/>
        </authorList>
    </citation>
    <scope>NUCLEOTIDE SEQUENCE [LARGE SCALE GENOMIC DNA]</scope>
    <source>
        <strain evidence="2">ATCC 51982 / DSM 14932 / B316</strain>
        <plasmid evidence="2">Plasmid pCY186</plasmid>
    </source>
</reference>
<protein>
    <submittedName>
        <fullName evidence="1">Uncharacterized protein</fullName>
    </submittedName>
</protein>
<proteinExistence type="predicted"/>
<dbReference type="KEGG" id="bpb:bpr_IV042"/>
<name>E0S4S5_BUTPB</name>
<dbReference type="RefSeq" id="WP_013283055.1">
    <property type="nucleotide sequence ID" value="NC_014390.1"/>
</dbReference>
<organism evidence="1 2">
    <name type="scientific">Butyrivibrio proteoclasticus (strain ATCC 51982 / DSM 14932 / B316)</name>
    <name type="common">Clostridium proteoclasticum</name>
    <dbReference type="NCBI Taxonomy" id="515622"/>
    <lineage>
        <taxon>Bacteria</taxon>
        <taxon>Bacillati</taxon>
        <taxon>Bacillota</taxon>
        <taxon>Clostridia</taxon>
        <taxon>Lachnospirales</taxon>
        <taxon>Lachnospiraceae</taxon>
        <taxon>Butyrivibrio</taxon>
    </lineage>
</organism>
<evidence type="ECO:0000313" key="1">
    <source>
        <dbReference type="EMBL" id="ADL36407.1"/>
    </source>
</evidence>
<evidence type="ECO:0000313" key="2">
    <source>
        <dbReference type="Proteomes" id="UP000001299"/>
    </source>
</evidence>